<feature type="region of interest" description="Disordered" evidence="3">
    <location>
        <begin position="115"/>
        <end position="134"/>
    </location>
</feature>
<dbReference type="InterPro" id="IPR003423">
    <property type="entry name" value="OMP_efflux"/>
</dbReference>
<evidence type="ECO:0000313" key="4">
    <source>
        <dbReference type="EMBL" id="RXV64433.1"/>
    </source>
</evidence>
<dbReference type="EMBL" id="QWEX01000004">
    <property type="protein sequence ID" value="RXV64433.1"/>
    <property type="molecule type" value="Genomic_DNA"/>
</dbReference>
<feature type="region of interest" description="Disordered" evidence="3">
    <location>
        <begin position="1"/>
        <end position="53"/>
    </location>
</feature>
<comment type="caution">
    <text evidence="4">The sequence shown here is derived from an EMBL/GenBank/DDBJ whole genome shotgun (WGS) entry which is preliminary data.</text>
</comment>
<proteinExistence type="inferred from homology"/>
<keyword evidence="2" id="KW-0564">Palmitate</keyword>
<dbReference type="AlphaFoldDB" id="A0A4Q2A5I2"/>
<dbReference type="OrthoDB" id="9770517at2"/>
<evidence type="ECO:0000256" key="3">
    <source>
        <dbReference type="SAM" id="MobiDB-lite"/>
    </source>
</evidence>
<feature type="compositionally biased region" description="Basic residues" evidence="3">
    <location>
        <begin position="115"/>
        <end position="128"/>
    </location>
</feature>
<keyword evidence="2" id="KW-0449">Lipoprotein</keyword>
<keyword evidence="2" id="KW-1134">Transmembrane beta strand</keyword>
<comment type="similarity">
    <text evidence="1 2">Belongs to the outer membrane factor (OMF) (TC 1.B.17) family.</text>
</comment>
<dbReference type="Pfam" id="PF02321">
    <property type="entry name" value="OEP"/>
    <property type="match status" value="2"/>
</dbReference>
<organism evidence="4 5">
    <name type="scientific">Burkholderia stabilis</name>
    <dbReference type="NCBI Taxonomy" id="95485"/>
    <lineage>
        <taxon>Bacteria</taxon>
        <taxon>Pseudomonadati</taxon>
        <taxon>Pseudomonadota</taxon>
        <taxon>Betaproteobacteria</taxon>
        <taxon>Burkholderiales</taxon>
        <taxon>Burkholderiaceae</taxon>
        <taxon>Burkholderia</taxon>
        <taxon>Burkholderia cepacia complex</taxon>
    </lineage>
</organism>
<dbReference type="Gene3D" id="1.20.1600.10">
    <property type="entry name" value="Outer membrane efflux proteins (OEP)"/>
    <property type="match status" value="1"/>
</dbReference>
<keyword evidence="2" id="KW-0812">Transmembrane</keyword>
<evidence type="ECO:0000256" key="1">
    <source>
        <dbReference type="ARBA" id="ARBA00007613"/>
    </source>
</evidence>
<dbReference type="SUPFAM" id="SSF56954">
    <property type="entry name" value="Outer membrane efflux proteins (OEP)"/>
    <property type="match status" value="1"/>
</dbReference>
<name>A0A4Q2A5I2_9BURK</name>
<sequence>MPTSSKRSPIRRSRSSITSSSGVAAASIPPPSISCSRISGSQRSSSDRQDGLGLTLTARGGWASAIRCSLRSSRRRCAATTTGASRWHVSNSSAARSRRRTPACFRASGRLPRRTARSARCSRARRSRASTDRTTGSRCTSVNWEIDLWGRIRRQTEAAKADLWAAEYARRGIALSLAASVAQGYFTLRGLDAQFEIAQRTLDARGHALDIFTLRRAHGVISDMELSQARDDYFATQAAIPPLRANIVRIENALSVLLGHEPGPIERGRAISLMTLPPLAADPPINLLSRRPDLLRAEQGAVAANALFGAAQTLHLPSLSLSGFIGQAAGSTGALWHGASQIWGISAGLSQPIFQGGAIRGHVRITDSQREQALLAYQGAMLKAIAEVDDALVGAQQSAARLSSLNSQKDALAVYADQASARHESRYSSFLEVTNAQEKLFNAQLTDVQGRVDLLGAYVALCKTLGGGWASVPRDVQKAAICPSCPRRLALRNKALPIEFRKIPTAWRRPGLHNLPQAFWRTGVASPSPGYRRCGIRQVQA</sequence>
<protein>
    <submittedName>
        <fullName evidence="4">Efflux transporter outer membrane subunit</fullName>
    </submittedName>
</protein>
<dbReference type="NCBIfam" id="TIGR01845">
    <property type="entry name" value="outer_NodT"/>
    <property type="match status" value="1"/>
</dbReference>
<dbReference type="Gene3D" id="2.20.200.10">
    <property type="entry name" value="Outer membrane efflux proteins (OEP)"/>
    <property type="match status" value="1"/>
</dbReference>
<keyword evidence="2" id="KW-0472">Membrane</keyword>
<feature type="compositionally biased region" description="Low complexity" evidence="3">
    <location>
        <begin position="15"/>
        <end position="44"/>
    </location>
</feature>
<evidence type="ECO:0000313" key="5">
    <source>
        <dbReference type="Proteomes" id="UP000289650"/>
    </source>
</evidence>
<dbReference type="PANTHER" id="PTHR30203">
    <property type="entry name" value="OUTER MEMBRANE CATION EFFLUX PROTEIN"/>
    <property type="match status" value="1"/>
</dbReference>
<accession>A0A4Q2A5I2</accession>
<feature type="region of interest" description="Disordered" evidence="3">
    <location>
        <begin position="88"/>
        <end position="110"/>
    </location>
</feature>
<dbReference type="GO" id="GO:0015562">
    <property type="term" value="F:efflux transmembrane transporter activity"/>
    <property type="evidence" value="ECO:0007669"/>
    <property type="project" value="InterPro"/>
</dbReference>
<reference evidence="4 5" key="1">
    <citation type="submission" date="2018-08" db="EMBL/GenBank/DDBJ databases">
        <title>Mountain-cultivated ginseng endophyte, Burkholderia stabilis and its activity against ginseng root rot disease.</title>
        <authorList>
            <person name="Tapan Kumar M."/>
            <person name="Bae H."/>
            <person name="Shanmugam G."/>
            <person name="Jeon J."/>
        </authorList>
    </citation>
    <scope>NUCLEOTIDE SEQUENCE [LARGE SCALE GENOMIC DNA]</scope>
    <source>
        <strain evidence="4 5">EB159</strain>
    </source>
</reference>
<dbReference type="GO" id="GO:0005886">
    <property type="term" value="C:plasma membrane"/>
    <property type="evidence" value="ECO:0007669"/>
    <property type="project" value="UniProtKB-SubCell"/>
</dbReference>
<evidence type="ECO:0000256" key="2">
    <source>
        <dbReference type="RuleBase" id="RU362097"/>
    </source>
</evidence>
<gene>
    <name evidence="4" type="ORF">D1006_39440</name>
</gene>
<dbReference type="Proteomes" id="UP000289650">
    <property type="component" value="Unassembled WGS sequence"/>
</dbReference>
<dbReference type="InterPro" id="IPR010131">
    <property type="entry name" value="MdtP/NodT-like"/>
</dbReference>
<comment type="subcellular location">
    <subcellularLocation>
        <location evidence="2">Cell membrane</location>
        <topology evidence="2">Lipid-anchor</topology>
    </subcellularLocation>
</comment>